<feature type="chain" id="PRO_5032872462" evidence="6">
    <location>
        <begin position="40"/>
        <end position="210"/>
    </location>
</feature>
<evidence type="ECO:0000313" key="7">
    <source>
        <dbReference type="EMBL" id="HGZ42109.1"/>
    </source>
</evidence>
<dbReference type="GO" id="GO:0017089">
    <property type="term" value="F:glycolipid transfer activity"/>
    <property type="evidence" value="ECO:0007669"/>
    <property type="project" value="TreeGrafter"/>
</dbReference>
<keyword evidence="5" id="KW-0472">Membrane</keyword>
<dbReference type="NCBIfam" id="TIGR04409">
    <property type="entry name" value="LptC_YrbK"/>
    <property type="match status" value="1"/>
</dbReference>
<evidence type="ECO:0000256" key="4">
    <source>
        <dbReference type="ARBA" id="ARBA00022989"/>
    </source>
</evidence>
<protein>
    <submittedName>
        <fullName evidence="7">LPS export ABC transporter periplasmic protein LptC</fullName>
    </submittedName>
</protein>
<name>A0A832I1U4_UNCEI</name>
<dbReference type="InterPro" id="IPR010664">
    <property type="entry name" value="LipoPS_assembly_LptC-rel"/>
</dbReference>
<dbReference type="Gene3D" id="2.60.450.10">
    <property type="entry name" value="Lipopolysaccharide (LPS) transport protein A like domain"/>
    <property type="match status" value="1"/>
</dbReference>
<dbReference type="InterPro" id="IPR052363">
    <property type="entry name" value="LPS_export_LptC"/>
</dbReference>
<keyword evidence="6" id="KW-0732">Signal</keyword>
<reference evidence="7" key="1">
    <citation type="journal article" date="2020" name="mSystems">
        <title>Genome- and Community-Level Interaction Insights into Carbon Utilization and Element Cycling Functions of Hydrothermarchaeota in Hydrothermal Sediment.</title>
        <authorList>
            <person name="Zhou Z."/>
            <person name="Liu Y."/>
            <person name="Xu W."/>
            <person name="Pan J."/>
            <person name="Luo Z.H."/>
            <person name="Li M."/>
        </authorList>
    </citation>
    <scope>NUCLEOTIDE SEQUENCE [LARGE SCALE GENOMIC DNA]</scope>
    <source>
        <strain evidence="7">SpSt-381</strain>
    </source>
</reference>
<dbReference type="AlphaFoldDB" id="A0A832I1U4"/>
<dbReference type="GO" id="GO:0015221">
    <property type="term" value="F:lipopolysaccharide transmembrane transporter activity"/>
    <property type="evidence" value="ECO:0007669"/>
    <property type="project" value="InterPro"/>
</dbReference>
<proteinExistence type="predicted"/>
<comment type="caution">
    <text evidence="7">The sequence shown here is derived from an EMBL/GenBank/DDBJ whole genome shotgun (WGS) entry which is preliminary data.</text>
</comment>
<accession>A0A832I1U4</accession>
<evidence type="ECO:0000256" key="3">
    <source>
        <dbReference type="ARBA" id="ARBA00022692"/>
    </source>
</evidence>
<dbReference type="GO" id="GO:0030288">
    <property type="term" value="C:outer membrane-bounded periplasmic space"/>
    <property type="evidence" value="ECO:0007669"/>
    <property type="project" value="TreeGrafter"/>
</dbReference>
<gene>
    <name evidence="7" type="primary">lptC</name>
    <name evidence="7" type="ORF">ENR23_01560</name>
</gene>
<evidence type="ECO:0000256" key="5">
    <source>
        <dbReference type="ARBA" id="ARBA00023136"/>
    </source>
</evidence>
<keyword evidence="3" id="KW-0812">Transmembrane</keyword>
<dbReference type="GO" id="GO:0005886">
    <property type="term" value="C:plasma membrane"/>
    <property type="evidence" value="ECO:0007669"/>
    <property type="project" value="InterPro"/>
</dbReference>
<keyword evidence="1" id="KW-1003">Cell membrane</keyword>
<evidence type="ECO:0000256" key="2">
    <source>
        <dbReference type="ARBA" id="ARBA00022519"/>
    </source>
</evidence>
<evidence type="ECO:0000256" key="1">
    <source>
        <dbReference type="ARBA" id="ARBA00022475"/>
    </source>
</evidence>
<keyword evidence="2" id="KW-0997">Cell inner membrane</keyword>
<dbReference type="EMBL" id="DSQF01000003">
    <property type="protein sequence ID" value="HGZ42109.1"/>
    <property type="molecule type" value="Genomic_DNA"/>
</dbReference>
<evidence type="ECO:0000256" key="6">
    <source>
        <dbReference type="SAM" id="SignalP"/>
    </source>
</evidence>
<dbReference type="InterPro" id="IPR026265">
    <property type="entry name" value="LptC"/>
</dbReference>
<organism evidence="7">
    <name type="scientific">Eiseniibacteriota bacterium</name>
    <dbReference type="NCBI Taxonomy" id="2212470"/>
    <lineage>
        <taxon>Bacteria</taxon>
        <taxon>Candidatus Eiseniibacteriota</taxon>
    </lineage>
</organism>
<feature type="signal peptide" evidence="6">
    <location>
        <begin position="1"/>
        <end position="39"/>
    </location>
</feature>
<dbReference type="Pfam" id="PF06835">
    <property type="entry name" value="LptC"/>
    <property type="match status" value="1"/>
</dbReference>
<keyword evidence="4" id="KW-1133">Transmembrane helix</keyword>
<dbReference type="PANTHER" id="PTHR37481:SF1">
    <property type="entry name" value="LIPOPOLYSACCHARIDE EXPORT SYSTEM PROTEIN LPTC"/>
    <property type="match status" value="1"/>
</dbReference>
<dbReference type="PANTHER" id="PTHR37481">
    <property type="entry name" value="LIPOPOLYSACCHARIDE EXPORT SYSTEM PROTEIN LPTC"/>
    <property type="match status" value="1"/>
</dbReference>
<sequence length="210" mass="23028">MLNRVSHRHIRGLRPAPATVRRAALAALAALALALPALTGCGRQRTAGPGPASGELPDQEVRDFVLTETHEGAVQWVLYARWAAMFDARNQILARSIRVDFFGADGARTSELTAREGEINQLTKDMTATGNVVLRTTEGTRMTTEQLRFLNAKQRVVSDGLVRVDRGGDVLTGVGFESDPELRHFEFKRRVQATVRTRSGGVLAPGEERR</sequence>